<dbReference type="EMBL" id="JAPQES010000001">
    <property type="protein sequence ID" value="MCY6370211.1"/>
    <property type="molecule type" value="Genomic_DNA"/>
</dbReference>
<keyword evidence="6" id="KW-0808">Transferase</keyword>
<dbReference type="PROSITE" id="PS50885">
    <property type="entry name" value="HAMP"/>
    <property type="match status" value="1"/>
</dbReference>
<dbReference type="SMART" id="SM00387">
    <property type="entry name" value="HATPase_c"/>
    <property type="match status" value="1"/>
</dbReference>
<keyword evidence="7 14" id="KW-0812">Transmembrane</keyword>
<dbReference type="Gene3D" id="6.10.340.10">
    <property type="match status" value="1"/>
</dbReference>
<dbReference type="SUPFAM" id="SSF47384">
    <property type="entry name" value="Homodimeric domain of signal transducing histidine kinase"/>
    <property type="match status" value="1"/>
</dbReference>
<dbReference type="Pfam" id="PF00672">
    <property type="entry name" value="HAMP"/>
    <property type="match status" value="1"/>
</dbReference>
<comment type="subcellular location">
    <subcellularLocation>
        <location evidence="2">Cell membrane</location>
        <topology evidence="2">Multi-pass membrane protein</topology>
    </subcellularLocation>
</comment>
<evidence type="ECO:0000256" key="4">
    <source>
        <dbReference type="ARBA" id="ARBA00022475"/>
    </source>
</evidence>
<organism evidence="17 18">
    <name type="scientific">Clostridium ganghwense</name>
    <dbReference type="NCBI Taxonomy" id="312089"/>
    <lineage>
        <taxon>Bacteria</taxon>
        <taxon>Bacillati</taxon>
        <taxon>Bacillota</taxon>
        <taxon>Clostridia</taxon>
        <taxon>Eubacteriales</taxon>
        <taxon>Clostridiaceae</taxon>
        <taxon>Clostridium</taxon>
    </lineage>
</organism>
<dbReference type="GO" id="GO:0016301">
    <property type="term" value="F:kinase activity"/>
    <property type="evidence" value="ECO:0007669"/>
    <property type="project" value="UniProtKB-KW"/>
</dbReference>
<dbReference type="InterPro" id="IPR005467">
    <property type="entry name" value="His_kinase_dom"/>
</dbReference>
<keyword evidence="8" id="KW-0547">Nucleotide-binding</keyword>
<evidence type="ECO:0000256" key="10">
    <source>
        <dbReference type="ARBA" id="ARBA00022840"/>
    </source>
</evidence>
<keyword evidence="12" id="KW-0902">Two-component regulatory system</keyword>
<evidence type="ECO:0000256" key="7">
    <source>
        <dbReference type="ARBA" id="ARBA00022692"/>
    </source>
</evidence>
<gene>
    <name evidence="17" type="ORF">OXH55_06150</name>
</gene>
<keyword evidence="10" id="KW-0067">ATP-binding</keyword>
<dbReference type="InterPro" id="IPR003594">
    <property type="entry name" value="HATPase_dom"/>
</dbReference>
<comment type="caution">
    <text evidence="17">The sequence shown here is derived from an EMBL/GenBank/DDBJ whole genome shotgun (WGS) entry which is preliminary data.</text>
</comment>
<dbReference type="CDD" id="cd00082">
    <property type="entry name" value="HisKA"/>
    <property type="match status" value="1"/>
</dbReference>
<evidence type="ECO:0000256" key="11">
    <source>
        <dbReference type="ARBA" id="ARBA00022989"/>
    </source>
</evidence>
<keyword evidence="11 14" id="KW-1133">Transmembrane helix</keyword>
<dbReference type="EC" id="2.7.13.3" evidence="3"/>
<keyword evidence="18" id="KW-1185">Reference proteome</keyword>
<keyword evidence="5" id="KW-0597">Phosphoprotein</keyword>
<evidence type="ECO:0000256" key="1">
    <source>
        <dbReference type="ARBA" id="ARBA00000085"/>
    </source>
</evidence>
<dbReference type="InterPro" id="IPR003661">
    <property type="entry name" value="HisK_dim/P_dom"/>
</dbReference>
<dbReference type="InterPro" id="IPR036097">
    <property type="entry name" value="HisK_dim/P_sf"/>
</dbReference>
<keyword evidence="9 17" id="KW-0418">Kinase</keyword>
<dbReference type="SMART" id="SM00304">
    <property type="entry name" value="HAMP"/>
    <property type="match status" value="1"/>
</dbReference>
<dbReference type="InterPro" id="IPR050398">
    <property type="entry name" value="HssS/ArlS-like"/>
</dbReference>
<dbReference type="PANTHER" id="PTHR45528:SF1">
    <property type="entry name" value="SENSOR HISTIDINE KINASE CPXA"/>
    <property type="match status" value="1"/>
</dbReference>
<evidence type="ECO:0000256" key="6">
    <source>
        <dbReference type="ARBA" id="ARBA00022679"/>
    </source>
</evidence>
<feature type="transmembrane region" description="Helical" evidence="14">
    <location>
        <begin position="13"/>
        <end position="33"/>
    </location>
</feature>
<evidence type="ECO:0000313" key="18">
    <source>
        <dbReference type="Proteomes" id="UP001079657"/>
    </source>
</evidence>
<comment type="catalytic activity">
    <reaction evidence="1">
        <text>ATP + protein L-histidine = ADP + protein N-phospho-L-histidine.</text>
        <dbReference type="EC" id="2.7.13.3"/>
    </reaction>
</comment>
<proteinExistence type="predicted"/>
<keyword evidence="4" id="KW-1003">Cell membrane</keyword>
<evidence type="ECO:0000256" key="14">
    <source>
        <dbReference type="SAM" id="Phobius"/>
    </source>
</evidence>
<dbReference type="InterPro" id="IPR036890">
    <property type="entry name" value="HATPase_C_sf"/>
</dbReference>
<dbReference type="PANTHER" id="PTHR45528">
    <property type="entry name" value="SENSOR HISTIDINE KINASE CPXA"/>
    <property type="match status" value="1"/>
</dbReference>
<dbReference type="SUPFAM" id="SSF158472">
    <property type="entry name" value="HAMP domain-like"/>
    <property type="match status" value="1"/>
</dbReference>
<protein>
    <recommendedName>
        <fullName evidence="3">histidine kinase</fullName>
        <ecNumber evidence="3">2.7.13.3</ecNumber>
    </recommendedName>
</protein>
<evidence type="ECO:0000313" key="17">
    <source>
        <dbReference type="EMBL" id="MCY6370211.1"/>
    </source>
</evidence>
<evidence type="ECO:0000259" key="16">
    <source>
        <dbReference type="PROSITE" id="PS50885"/>
    </source>
</evidence>
<dbReference type="CDD" id="cd06225">
    <property type="entry name" value="HAMP"/>
    <property type="match status" value="1"/>
</dbReference>
<name>A0ABT4CPP6_9CLOT</name>
<evidence type="ECO:0000256" key="9">
    <source>
        <dbReference type="ARBA" id="ARBA00022777"/>
    </source>
</evidence>
<dbReference type="Gene3D" id="1.10.287.130">
    <property type="match status" value="1"/>
</dbReference>
<dbReference type="Gene3D" id="3.30.565.10">
    <property type="entry name" value="Histidine kinase-like ATPase, C-terminal domain"/>
    <property type="match status" value="1"/>
</dbReference>
<dbReference type="PROSITE" id="PS50109">
    <property type="entry name" value="HIS_KIN"/>
    <property type="match status" value="1"/>
</dbReference>
<evidence type="ECO:0000259" key="15">
    <source>
        <dbReference type="PROSITE" id="PS50109"/>
    </source>
</evidence>
<reference evidence="17" key="1">
    <citation type="submission" date="2022-12" db="EMBL/GenBank/DDBJ databases">
        <authorList>
            <person name="Wang J."/>
        </authorList>
    </citation>
    <scope>NUCLEOTIDE SEQUENCE</scope>
    <source>
        <strain evidence="17">HY-42-06</strain>
    </source>
</reference>
<dbReference type="SMART" id="SM00388">
    <property type="entry name" value="HisKA"/>
    <property type="match status" value="1"/>
</dbReference>
<dbReference type="SUPFAM" id="SSF55874">
    <property type="entry name" value="ATPase domain of HSP90 chaperone/DNA topoisomerase II/histidine kinase"/>
    <property type="match status" value="1"/>
</dbReference>
<dbReference type="Pfam" id="PF00512">
    <property type="entry name" value="HisKA"/>
    <property type="match status" value="1"/>
</dbReference>
<feature type="transmembrane region" description="Helical" evidence="14">
    <location>
        <begin position="140"/>
        <end position="163"/>
    </location>
</feature>
<keyword evidence="13 14" id="KW-0472">Membrane</keyword>
<evidence type="ECO:0000256" key="12">
    <source>
        <dbReference type="ARBA" id="ARBA00023012"/>
    </source>
</evidence>
<dbReference type="Proteomes" id="UP001079657">
    <property type="component" value="Unassembled WGS sequence"/>
</dbReference>
<dbReference type="RefSeq" id="WP_268048870.1">
    <property type="nucleotide sequence ID" value="NZ_JAPQES010000001.1"/>
</dbReference>
<evidence type="ECO:0000256" key="13">
    <source>
        <dbReference type="ARBA" id="ARBA00023136"/>
    </source>
</evidence>
<feature type="domain" description="HAMP" evidence="16">
    <location>
        <begin position="165"/>
        <end position="217"/>
    </location>
</feature>
<evidence type="ECO:0000256" key="3">
    <source>
        <dbReference type="ARBA" id="ARBA00012438"/>
    </source>
</evidence>
<dbReference type="Pfam" id="PF02518">
    <property type="entry name" value="HATPase_c"/>
    <property type="match status" value="1"/>
</dbReference>
<sequence>MKLDKITLKLIKYFVSILSVIIFICFIGSSVFLSQFHKNSQFKLLKSSAEEIYSSLKEGYFYEDVSINAIIIKDNKIISLGRKKMGMINSLRHIDFNTLPQQGSFKNMGNQSFLYYKLSTEFGDILTFQNSKYSSEYLKLIYIILLTIFILALVLCIPLISYVGKKFTHPILKLQKTSQEIAGGNFNTKIDINTQDEIEDLAHSLESMATSLQKKYDLQRDFIANVSHDFKTPLSVMRSYSEAIKDGIVSDEEAKSYAEEIINEVDRLNKLVIEIMELSKLQSGKLPLNKEYFNIKDLLNECIDKFKPIANEKNISLVLDANNVEIYGDRHYLLRVIYNFVDNALKFSPKNETVTVCTAFVDKRIKVSVINRGMGISKNMLNNIWNKYYKHTKSGGIGLGLPICSEILNLHNFEYGVISEENKQTEFYFLAQTEKII</sequence>
<evidence type="ECO:0000256" key="5">
    <source>
        <dbReference type="ARBA" id="ARBA00022553"/>
    </source>
</evidence>
<evidence type="ECO:0000256" key="2">
    <source>
        <dbReference type="ARBA" id="ARBA00004651"/>
    </source>
</evidence>
<dbReference type="InterPro" id="IPR003660">
    <property type="entry name" value="HAMP_dom"/>
</dbReference>
<evidence type="ECO:0000256" key="8">
    <source>
        <dbReference type="ARBA" id="ARBA00022741"/>
    </source>
</evidence>
<accession>A0ABT4CPP6</accession>
<feature type="domain" description="Histidine kinase" evidence="15">
    <location>
        <begin position="225"/>
        <end position="435"/>
    </location>
</feature>